<evidence type="ECO:0000313" key="1">
    <source>
        <dbReference type="EMBL" id="WNO47540.1"/>
    </source>
</evidence>
<reference evidence="1" key="1">
    <citation type="submission" date="2023-08" db="EMBL/GenBank/DDBJ databases">
        <authorList>
            <person name="Nazir A."/>
        </authorList>
    </citation>
    <scope>NUCLEOTIDE SEQUENCE</scope>
</reference>
<name>A0AA96KSV1_9CAUD</name>
<protein>
    <submittedName>
        <fullName evidence="1">Uncharacterized protein</fullName>
    </submittedName>
</protein>
<proteinExistence type="predicted"/>
<accession>A0AA96KSV1</accession>
<organism evidence="1">
    <name type="scientific">Staphylococcus phage vB_VibM_10AMN12</name>
    <dbReference type="NCBI Taxonomy" id="3076785"/>
    <lineage>
        <taxon>Viruses</taxon>
        <taxon>Duplodnaviria</taxon>
        <taxon>Heunggongvirae</taxon>
        <taxon>Uroviricota</taxon>
        <taxon>Caudoviricetes</taxon>
    </lineage>
</organism>
<dbReference type="EMBL" id="OR481006">
    <property type="protein sequence ID" value="WNO47540.1"/>
    <property type="molecule type" value="Genomic_DNA"/>
</dbReference>
<sequence length="54" mass="6138">MIKHNRVSGEVTIKIDEVINHLVTNQEGTFIVMDNEVIKEWLVEVMNELEVSGG</sequence>